<dbReference type="GO" id="GO:0003676">
    <property type="term" value="F:nucleic acid binding"/>
    <property type="evidence" value="ECO:0007669"/>
    <property type="project" value="InterPro"/>
</dbReference>
<name>A0AAN8X0A8_HALRR</name>
<evidence type="ECO:0000313" key="6">
    <source>
        <dbReference type="EMBL" id="KAK7073796.1"/>
    </source>
</evidence>
<dbReference type="GO" id="GO:0005655">
    <property type="term" value="C:nucleolar ribonuclease P complex"/>
    <property type="evidence" value="ECO:0007669"/>
    <property type="project" value="InterPro"/>
</dbReference>
<feature type="region of interest" description="Disordered" evidence="4">
    <location>
        <begin position="1"/>
        <end position="26"/>
    </location>
</feature>
<evidence type="ECO:0000256" key="4">
    <source>
        <dbReference type="SAM" id="MobiDB-lite"/>
    </source>
</evidence>
<evidence type="ECO:0000259" key="5">
    <source>
        <dbReference type="Pfam" id="PF01918"/>
    </source>
</evidence>
<dbReference type="PANTHER" id="PTHR15314:SF1">
    <property type="entry name" value="RIBONUCLEASE P PROTEIN SUBUNIT P20"/>
    <property type="match status" value="1"/>
</dbReference>
<dbReference type="AlphaFoldDB" id="A0AAN8X0A8"/>
<dbReference type="Gene3D" id="3.30.110.20">
    <property type="entry name" value="Alba-like domain"/>
    <property type="match status" value="1"/>
</dbReference>
<dbReference type="GO" id="GO:0001682">
    <property type="term" value="P:tRNA 5'-leader removal"/>
    <property type="evidence" value="ECO:0007669"/>
    <property type="project" value="InterPro"/>
</dbReference>
<feature type="compositionally biased region" description="Polar residues" evidence="4">
    <location>
        <begin position="1"/>
        <end position="16"/>
    </location>
</feature>
<dbReference type="Proteomes" id="UP001381693">
    <property type="component" value="Unassembled WGS sequence"/>
</dbReference>
<gene>
    <name evidence="6" type="ORF">SK128_027628</name>
</gene>
<dbReference type="Pfam" id="PF01918">
    <property type="entry name" value="Alba"/>
    <property type="match status" value="1"/>
</dbReference>
<reference evidence="6 7" key="1">
    <citation type="submission" date="2023-11" db="EMBL/GenBank/DDBJ databases">
        <title>Halocaridina rubra genome assembly.</title>
        <authorList>
            <person name="Smith C."/>
        </authorList>
    </citation>
    <scope>NUCLEOTIDE SEQUENCE [LARGE SCALE GENOMIC DNA]</scope>
    <source>
        <strain evidence="6">EP-1</strain>
        <tissue evidence="6">Whole</tissue>
    </source>
</reference>
<dbReference type="GO" id="GO:0000172">
    <property type="term" value="C:ribonuclease MRP complex"/>
    <property type="evidence" value="ECO:0007669"/>
    <property type="project" value="InterPro"/>
</dbReference>
<comment type="subcellular location">
    <subcellularLocation>
        <location evidence="1">Nucleus</location>
        <location evidence="1">Nucleolus</location>
    </subcellularLocation>
</comment>
<evidence type="ECO:0000256" key="3">
    <source>
        <dbReference type="ARBA" id="ARBA00023242"/>
    </source>
</evidence>
<feature type="domain" description="DNA/RNA-binding protein Alba-like" evidence="5">
    <location>
        <begin position="47"/>
        <end position="97"/>
    </location>
</feature>
<evidence type="ECO:0000256" key="1">
    <source>
        <dbReference type="ARBA" id="ARBA00004604"/>
    </source>
</evidence>
<dbReference type="InterPro" id="IPR036882">
    <property type="entry name" value="Alba-like_dom_sf"/>
</dbReference>
<keyword evidence="3" id="KW-0539">Nucleus</keyword>
<sequence length="144" mass="15750">MATAISDQAKSASSSGKPEKGGSVVPVDPAEQCVRRLLPKFLPRNVNHIYVIPTTNFKNQFDRARSLLRNEGDYIIIHGLGVAVEKGINLTLKIKNALPELSLTTQTSGFHANEELALEVTADGQARYINVVHMKLMKPVTDNV</sequence>
<evidence type="ECO:0000313" key="7">
    <source>
        <dbReference type="Proteomes" id="UP001381693"/>
    </source>
</evidence>
<dbReference type="InterPro" id="IPR014612">
    <property type="entry name" value="Pop7/Rpp20"/>
</dbReference>
<keyword evidence="7" id="KW-1185">Reference proteome</keyword>
<accession>A0AAN8X0A8</accession>
<evidence type="ECO:0000256" key="2">
    <source>
        <dbReference type="ARBA" id="ARBA00022694"/>
    </source>
</evidence>
<organism evidence="6 7">
    <name type="scientific">Halocaridina rubra</name>
    <name type="common">Hawaiian red shrimp</name>
    <dbReference type="NCBI Taxonomy" id="373956"/>
    <lineage>
        <taxon>Eukaryota</taxon>
        <taxon>Metazoa</taxon>
        <taxon>Ecdysozoa</taxon>
        <taxon>Arthropoda</taxon>
        <taxon>Crustacea</taxon>
        <taxon>Multicrustacea</taxon>
        <taxon>Malacostraca</taxon>
        <taxon>Eumalacostraca</taxon>
        <taxon>Eucarida</taxon>
        <taxon>Decapoda</taxon>
        <taxon>Pleocyemata</taxon>
        <taxon>Caridea</taxon>
        <taxon>Atyoidea</taxon>
        <taxon>Atyidae</taxon>
        <taxon>Halocaridina</taxon>
    </lineage>
</organism>
<protein>
    <recommendedName>
        <fullName evidence="5">DNA/RNA-binding protein Alba-like domain-containing protein</fullName>
    </recommendedName>
</protein>
<comment type="caution">
    <text evidence="6">The sequence shown here is derived from an EMBL/GenBank/DDBJ whole genome shotgun (WGS) entry which is preliminary data.</text>
</comment>
<dbReference type="SUPFAM" id="SSF82704">
    <property type="entry name" value="AlbA-like"/>
    <property type="match status" value="1"/>
</dbReference>
<keyword evidence="2" id="KW-0819">tRNA processing</keyword>
<dbReference type="EMBL" id="JAXCGZ010012091">
    <property type="protein sequence ID" value="KAK7073796.1"/>
    <property type="molecule type" value="Genomic_DNA"/>
</dbReference>
<dbReference type="PANTHER" id="PTHR15314">
    <property type="entry name" value="RIBONUCLEASE P PROTEIN SUBUNIT P20"/>
    <property type="match status" value="1"/>
</dbReference>
<dbReference type="InterPro" id="IPR002775">
    <property type="entry name" value="DNA/RNA-bd_Alba-like"/>
</dbReference>
<proteinExistence type="predicted"/>